<dbReference type="RefSeq" id="WP_157103065.1">
    <property type="nucleotide sequence ID" value="NZ_JAAXOP010000004.1"/>
</dbReference>
<reference evidence="3 4" key="1">
    <citation type="submission" date="2020-04" db="EMBL/GenBank/DDBJ databases">
        <title>MicrobeNet Type strains.</title>
        <authorList>
            <person name="Nicholson A.C."/>
        </authorList>
    </citation>
    <scope>NUCLEOTIDE SEQUENCE [LARGE SCALE GENOMIC DNA]</scope>
    <source>
        <strain evidence="3 4">JCM 12354</strain>
    </source>
</reference>
<comment type="caution">
    <text evidence="3">The sequence shown here is derived from an EMBL/GenBank/DDBJ whole genome shotgun (WGS) entry which is preliminary data.</text>
</comment>
<feature type="transmembrane region" description="Helical" evidence="2">
    <location>
        <begin position="12"/>
        <end position="33"/>
    </location>
</feature>
<dbReference type="EMBL" id="JAAXOP010000004">
    <property type="protein sequence ID" value="NKY50364.1"/>
    <property type="molecule type" value="Genomic_DNA"/>
</dbReference>
<protein>
    <submittedName>
        <fullName evidence="3">Uncharacterized protein</fullName>
    </submittedName>
</protein>
<dbReference type="Proteomes" id="UP000565711">
    <property type="component" value="Unassembled WGS sequence"/>
</dbReference>
<evidence type="ECO:0000256" key="1">
    <source>
        <dbReference type="SAM" id="MobiDB-lite"/>
    </source>
</evidence>
<evidence type="ECO:0000313" key="4">
    <source>
        <dbReference type="Proteomes" id="UP000565711"/>
    </source>
</evidence>
<keyword evidence="2" id="KW-0812">Transmembrane</keyword>
<proteinExistence type="predicted"/>
<name>A0A846XXD9_9NOCA</name>
<organism evidence="3 4">
    <name type="scientific">Nocardia vermiculata</name>
    <dbReference type="NCBI Taxonomy" id="257274"/>
    <lineage>
        <taxon>Bacteria</taxon>
        <taxon>Bacillati</taxon>
        <taxon>Actinomycetota</taxon>
        <taxon>Actinomycetes</taxon>
        <taxon>Mycobacteriales</taxon>
        <taxon>Nocardiaceae</taxon>
        <taxon>Nocardia</taxon>
    </lineage>
</organism>
<dbReference type="AlphaFoldDB" id="A0A846XXD9"/>
<sequence length="87" mass="9112">MGVADLEGVVEVVVVVLSLLAGLVLGWAGCLAADRSWRALAGRRGDDVWSVESICARVEQERLQAVRRSGGGARSLSVARPPRSVAA</sequence>
<keyword evidence="4" id="KW-1185">Reference proteome</keyword>
<feature type="region of interest" description="Disordered" evidence="1">
    <location>
        <begin position="66"/>
        <end position="87"/>
    </location>
</feature>
<evidence type="ECO:0000256" key="2">
    <source>
        <dbReference type="SAM" id="Phobius"/>
    </source>
</evidence>
<keyword evidence="2" id="KW-0472">Membrane</keyword>
<keyword evidence="2" id="KW-1133">Transmembrane helix</keyword>
<evidence type="ECO:0000313" key="3">
    <source>
        <dbReference type="EMBL" id="NKY50364.1"/>
    </source>
</evidence>
<accession>A0A846XXD9</accession>
<gene>
    <name evidence="3" type="ORF">HGA08_09095</name>
</gene>